<dbReference type="Proteomes" id="UP000054783">
    <property type="component" value="Unassembled WGS sequence"/>
</dbReference>
<reference evidence="1 2" key="1">
    <citation type="submission" date="2015-01" db="EMBL/GenBank/DDBJ databases">
        <title>Evolution of Trichinella species and genotypes.</title>
        <authorList>
            <person name="Korhonen P.K."/>
            <person name="Edoardo P."/>
            <person name="Giuseppe L.R."/>
            <person name="Gasser R.B."/>
        </authorList>
    </citation>
    <scope>NUCLEOTIDE SEQUENCE [LARGE SCALE GENOMIC DNA]</scope>
    <source>
        <strain evidence="1">ISS2496</strain>
    </source>
</reference>
<name>A0A0V0YRG0_9BILA</name>
<dbReference type="AlphaFoldDB" id="A0A0V0YRG0"/>
<comment type="caution">
    <text evidence="1">The sequence shown here is derived from an EMBL/GenBank/DDBJ whole genome shotgun (WGS) entry which is preliminary data.</text>
</comment>
<keyword evidence="2" id="KW-1185">Reference proteome</keyword>
<protein>
    <submittedName>
        <fullName evidence="1">Uncharacterized protein</fullName>
    </submittedName>
</protein>
<evidence type="ECO:0000313" key="2">
    <source>
        <dbReference type="Proteomes" id="UP000054783"/>
    </source>
</evidence>
<gene>
    <name evidence="1" type="ORF">T12_16548</name>
</gene>
<organism evidence="1 2">
    <name type="scientific">Trichinella patagoniensis</name>
    <dbReference type="NCBI Taxonomy" id="990121"/>
    <lineage>
        <taxon>Eukaryota</taxon>
        <taxon>Metazoa</taxon>
        <taxon>Ecdysozoa</taxon>
        <taxon>Nematoda</taxon>
        <taxon>Enoplea</taxon>
        <taxon>Dorylaimia</taxon>
        <taxon>Trichinellida</taxon>
        <taxon>Trichinellidae</taxon>
        <taxon>Trichinella</taxon>
    </lineage>
</organism>
<sequence>MNVTATLRPCEQGLPTVQASWDDQQAPIRCQDLYERCSTDSAKLLQLQSVPSYSCDK</sequence>
<evidence type="ECO:0000313" key="1">
    <source>
        <dbReference type="EMBL" id="KRY02834.1"/>
    </source>
</evidence>
<accession>A0A0V0YRG0</accession>
<dbReference type="EMBL" id="JYDQ01003399">
    <property type="protein sequence ID" value="KRY02834.1"/>
    <property type="molecule type" value="Genomic_DNA"/>
</dbReference>
<proteinExistence type="predicted"/>